<accession>A0A0A9BGB7</accession>
<protein>
    <submittedName>
        <fullName evidence="1">Uncharacterized protein</fullName>
    </submittedName>
</protein>
<dbReference type="EMBL" id="GBRH01237625">
    <property type="protein sequence ID" value="JAD60270.1"/>
    <property type="molecule type" value="Transcribed_RNA"/>
</dbReference>
<organism evidence="1">
    <name type="scientific">Arundo donax</name>
    <name type="common">Giant reed</name>
    <name type="synonym">Donax arundinaceus</name>
    <dbReference type="NCBI Taxonomy" id="35708"/>
    <lineage>
        <taxon>Eukaryota</taxon>
        <taxon>Viridiplantae</taxon>
        <taxon>Streptophyta</taxon>
        <taxon>Embryophyta</taxon>
        <taxon>Tracheophyta</taxon>
        <taxon>Spermatophyta</taxon>
        <taxon>Magnoliopsida</taxon>
        <taxon>Liliopsida</taxon>
        <taxon>Poales</taxon>
        <taxon>Poaceae</taxon>
        <taxon>PACMAD clade</taxon>
        <taxon>Arundinoideae</taxon>
        <taxon>Arundineae</taxon>
        <taxon>Arundo</taxon>
    </lineage>
</organism>
<sequence length="54" mass="5766">MADDAPMILVAQRCRIATSSAIPCAAGPRCHGAARPQRHGAASCLFNKDERQML</sequence>
<name>A0A0A9BGB7_ARUDO</name>
<dbReference type="AlphaFoldDB" id="A0A0A9BGB7"/>
<proteinExistence type="predicted"/>
<reference evidence="1" key="2">
    <citation type="journal article" date="2015" name="Data Brief">
        <title>Shoot transcriptome of the giant reed, Arundo donax.</title>
        <authorList>
            <person name="Barrero R.A."/>
            <person name="Guerrero F.D."/>
            <person name="Moolhuijzen P."/>
            <person name="Goolsby J.A."/>
            <person name="Tidwell J."/>
            <person name="Bellgard S.E."/>
            <person name="Bellgard M.I."/>
        </authorList>
    </citation>
    <scope>NUCLEOTIDE SEQUENCE</scope>
    <source>
        <tissue evidence="1">Shoot tissue taken approximately 20 cm above the soil surface</tissue>
    </source>
</reference>
<reference evidence="1" key="1">
    <citation type="submission" date="2014-09" db="EMBL/GenBank/DDBJ databases">
        <authorList>
            <person name="Magalhaes I.L.F."/>
            <person name="Oliveira U."/>
            <person name="Santos F.R."/>
            <person name="Vidigal T.H.D.A."/>
            <person name="Brescovit A.D."/>
            <person name="Santos A.J."/>
        </authorList>
    </citation>
    <scope>NUCLEOTIDE SEQUENCE</scope>
    <source>
        <tissue evidence="1">Shoot tissue taken approximately 20 cm above the soil surface</tissue>
    </source>
</reference>
<evidence type="ECO:0000313" key="1">
    <source>
        <dbReference type="EMBL" id="JAD60270.1"/>
    </source>
</evidence>